<dbReference type="OrthoDB" id="2444812at2759"/>
<gene>
    <name evidence="2" type="ORF">BCR41DRAFT_135308</name>
</gene>
<dbReference type="RefSeq" id="XP_021878990.1">
    <property type="nucleotide sequence ID" value="XM_022019509.1"/>
</dbReference>
<feature type="region of interest" description="Disordered" evidence="1">
    <location>
        <begin position="1"/>
        <end position="42"/>
    </location>
</feature>
<dbReference type="InParanoid" id="A0A1Y2GFZ1"/>
<protein>
    <submittedName>
        <fullName evidence="2">Uncharacterized protein</fullName>
    </submittedName>
</protein>
<keyword evidence="3" id="KW-1185">Reference proteome</keyword>
<reference evidence="2 3" key="1">
    <citation type="submission" date="2016-07" db="EMBL/GenBank/DDBJ databases">
        <title>Pervasive Adenine N6-methylation of Active Genes in Fungi.</title>
        <authorList>
            <consortium name="DOE Joint Genome Institute"/>
            <person name="Mondo S.J."/>
            <person name="Dannebaum R.O."/>
            <person name="Kuo R.C."/>
            <person name="Labutti K."/>
            <person name="Haridas S."/>
            <person name="Kuo A."/>
            <person name="Salamov A."/>
            <person name="Ahrendt S.R."/>
            <person name="Lipzen A."/>
            <person name="Sullivan W."/>
            <person name="Andreopoulos W.B."/>
            <person name="Clum A."/>
            <person name="Lindquist E."/>
            <person name="Daum C."/>
            <person name="Ramamoorthy G.K."/>
            <person name="Gryganskyi A."/>
            <person name="Culley D."/>
            <person name="Magnuson J.K."/>
            <person name="James T.Y."/>
            <person name="O'Malley M.A."/>
            <person name="Stajich J.E."/>
            <person name="Spatafora J.W."/>
            <person name="Visel A."/>
            <person name="Grigoriev I.V."/>
        </authorList>
    </citation>
    <scope>NUCLEOTIDE SEQUENCE [LARGE SCALE GENOMIC DNA]</scope>
    <source>
        <strain evidence="2 3">NRRL 3116</strain>
    </source>
</reference>
<name>A0A1Y2GFZ1_9FUNG</name>
<accession>A0A1Y2GFZ1</accession>
<comment type="caution">
    <text evidence="2">The sequence shown here is derived from an EMBL/GenBank/DDBJ whole genome shotgun (WGS) entry which is preliminary data.</text>
</comment>
<dbReference type="AlphaFoldDB" id="A0A1Y2GFZ1"/>
<evidence type="ECO:0000313" key="2">
    <source>
        <dbReference type="EMBL" id="ORZ09720.1"/>
    </source>
</evidence>
<feature type="compositionally biased region" description="Polar residues" evidence="1">
    <location>
        <begin position="79"/>
        <end position="91"/>
    </location>
</feature>
<feature type="region of interest" description="Disordered" evidence="1">
    <location>
        <begin position="72"/>
        <end position="94"/>
    </location>
</feature>
<feature type="compositionally biased region" description="Polar residues" evidence="1">
    <location>
        <begin position="1"/>
        <end position="10"/>
    </location>
</feature>
<dbReference type="Proteomes" id="UP000193648">
    <property type="component" value="Unassembled WGS sequence"/>
</dbReference>
<dbReference type="SUPFAM" id="SSF101447">
    <property type="entry name" value="Formin homology 2 domain (FH2 domain)"/>
    <property type="match status" value="1"/>
</dbReference>
<sequence>MNALVNYTSDSDPEFEQEDVSHATTTKRSISQRPNLTNNTNNNCTIDGAEDDGDENYVAAALKDIRNLATIAPAPPSNHIMQCTSPSPMQDNENEGLASEDLEVMAFLKTIEDIPYPSDEQDAVLLPPPPPPPSIAPTTVTPPPPPPPPPPPFSLLEASLDVQPGDDKSKKALETTLQDIHTIQNRLYYISLLPSSTVDQKDLDRRLLEFATRVKDWEKGGLYESYFVGKERAEAMANNTNFYLSEAEKSTLPPFGGVMGTMIKHMYDLENIVAPPGWIAVWDADDEAAPIPLFIPLRN</sequence>
<feature type="region of interest" description="Disordered" evidence="1">
    <location>
        <begin position="119"/>
        <end position="154"/>
    </location>
</feature>
<proteinExistence type="predicted"/>
<organism evidence="2 3">
    <name type="scientific">Lobosporangium transversale</name>
    <dbReference type="NCBI Taxonomy" id="64571"/>
    <lineage>
        <taxon>Eukaryota</taxon>
        <taxon>Fungi</taxon>
        <taxon>Fungi incertae sedis</taxon>
        <taxon>Mucoromycota</taxon>
        <taxon>Mortierellomycotina</taxon>
        <taxon>Mortierellomycetes</taxon>
        <taxon>Mortierellales</taxon>
        <taxon>Mortierellaceae</taxon>
        <taxon>Lobosporangium</taxon>
    </lineage>
</organism>
<evidence type="ECO:0000313" key="3">
    <source>
        <dbReference type="Proteomes" id="UP000193648"/>
    </source>
</evidence>
<dbReference type="GeneID" id="33561354"/>
<feature type="compositionally biased region" description="Pro residues" evidence="1">
    <location>
        <begin position="126"/>
        <end position="153"/>
    </location>
</feature>
<dbReference type="EMBL" id="MCFF01000033">
    <property type="protein sequence ID" value="ORZ09720.1"/>
    <property type="molecule type" value="Genomic_DNA"/>
</dbReference>
<evidence type="ECO:0000256" key="1">
    <source>
        <dbReference type="SAM" id="MobiDB-lite"/>
    </source>
</evidence>
<feature type="compositionally biased region" description="Polar residues" evidence="1">
    <location>
        <begin position="22"/>
        <end position="34"/>
    </location>
</feature>